<feature type="region of interest" description="Disordered" evidence="6">
    <location>
        <begin position="151"/>
        <end position="192"/>
    </location>
</feature>
<comment type="similarity">
    <text evidence="1 5">Belongs to the dUTPase family.</text>
</comment>
<evidence type="ECO:0000256" key="3">
    <source>
        <dbReference type="ARBA" id="ARBA00023080"/>
    </source>
</evidence>
<dbReference type="InterPro" id="IPR029054">
    <property type="entry name" value="dUTPase-like"/>
</dbReference>
<dbReference type="InterPro" id="IPR008181">
    <property type="entry name" value="dUTPase"/>
</dbReference>
<comment type="caution">
    <text evidence="8">The sequence shown here is derived from an EMBL/GenBank/DDBJ whole genome shotgun (WGS) entry which is preliminary data.</text>
</comment>
<evidence type="ECO:0000256" key="5">
    <source>
        <dbReference type="HAMAP-Rule" id="MF_00116"/>
    </source>
</evidence>
<comment type="catalytic activity">
    <reaction evidence="4 5">
        <text>dUTP + H2O = dUMP + diphosphate + H(+)</text>
        <dbReference type="Rhea" id="RHEA:10248"/>
        <dbReference type="ChEBI" id="CHEBI:15377"/>
        <dbReference type="ChEBI" id="CHEBI:15378"/>
        <dbReference type="ChEBI" id="CHEBI:33019"/>
        <dbReference type="ChEBI" id="CHEBI:61555"/>
        <dbReference type="ChEBI" id="CHEBI:246422"/>
        <dbReference type="EC" id="3.6.1.23"/>
    </reaction>
</comment>
<protein>
    <recommendedName>
        <fullName evidence="5">Deoxyuridine 5'-triphosphate nucleotidohydrolase</fullName>
        <shortName evidence="5">dUTPase</shortName>
        <ecNumber evidence="5">3.6.1.23</ecNumber>
    </recommendedName>
    <alternativeName>
        <fullName evidence="5">dUTP pyrophosphatase</fullName>
    </alternativeName>
</protein>
<dbReference type="EMBL" id="JBHRWW010000002">
    <property type="protein sequence ID" value="MFC3687725.1"/>
    <property type="molecule type" value="Genomic_DNA"/>
</dbReference>
<comment type="caution">
    <text evidence="5">Lacks conserved residue(s) required for the propagation of feature annotation.</text>
</comment>
<comment type="pathway">
    <text evidence="5">Pyrimidine metabolism; dUMP biosynthesis; dUMP from dCTP (dUTP route): step 2/2.</text>
</comment>
<proteinExistence type="inferred from homology"/>
<comment type="function">
    <text evidence="5">This enzyme is involved in nucleotide metabolism: it produces dUMP, the immediate precursor of thymidine nucleotides and it decreases the intracellular concentration of dUTP so that uracil cannot be incorporated into DNA.</text>
</comment>
<dbReference type="Gene3D" id="2.70.40.10">
    <property type="match status" value="1"/>
</dbReference>
<dbReference type="EC" id="3.6.1.23" evidence="5"/>
<comment type="cofactor">
    <cofactor evidence="5">
        <name>Mg(2+)</name>
        <dbReference type="ChEBI" id="CHEBI:18420"/>
    </cofactor>
</comment>
<dbReference type="RefSeq" id="WP_376983661.1">
    <property type="nucleotide sequence ID" value="NZ_JBBEOI010000085.1"/>
</dbReference>
<reference evidence="9" key="1">
    <citation type="journal article" date="2019" name="Int. J. Syst. Evol. Microbiol.">
        <title>The Global Catalogue of Microorganisms (GCM) 10K type strain sequencing project: providing services to taxonomists for standard genome sequencing and annotation.</title>
        <authorList>
            <consortium name="The Broad Institute Genomics Platform"/>
            <consortium name="The Broad Institute Genome Sequencing Center for Infectious Disease"/>
            <person name="Wu L."/>
            <person name="Ma J."/>
        </authorList>
    </citation>
    <scope>NUCLEOTIDE SEQUENCE [LARGE SCALE GENOMIC DNA]</scope>
    <source>
        <strain evidence="9">NCAIM B.02333</strain>
    </source>
</reference>
<evidence type="ECO:0000256" key="2">
    <source>
        <dbReference type="ARBA" id="ARBA00022801"/>
    </source>
</evidence>
<feature type="domain" description="dUTPase-like" evidence="7">
    <location>
        <begin position="35"/>
        <end position="165"/>
    </location>
</feature>
<dbReference type="SUPFAM" id="SSF51283">
    <property type="entry name" value="dUTPase-like"/>
    <property type="match status" value="1"/>
</dbReference>
<evidence type="ECO:0000259" key="7">
    <source>
        <dbReference type="Pfam" id="PF00692"/>
    </source>
</evidence>
<gene>
    <name evidence="5 8" type="primary">dut</name>
    <name evidence="8" type="ORF">ACFOLH_05150</name>
</gene>
<name>A0ABV7WD72_9MICO</name>
<evidence type="ECO:0000256" key="1">
    <source>
        <dbReference type="ARBA" id="ARBA00006581"/>
    </source>
</evidence>
<feature type="binding site" evidence="5">
    <location>
        <begin position="85"/>
        <end position="87"/>
    </location>
    <ligand>
        <name>substrate</name>
    </ligand>
</feature>
<dbReference type="PANTHER" id="PTHR11241">
    <property type="entry name" value="DEOXYURIDINE 5'-TRIPHOSPHATE NUCLEOTIDOHYDROLASE"/>
    <property type="match status" value="1"/>
</dbReference>
<organism evidence="8 9">
    <name type="scientific">Aquipuribacter hungaricus</name>
    <dbReference type="NCBI Taxonomy" id="545624"/>
    <lineage>
        <taxon>Bacteria</taxon>
        <taxon>Bacillati</taxon>
        <taxon>Actinomycetota</taxon>
        <taxon>Actinomycetes</taxon>
        <taxon>Micrococcales</taxon>
        <taxon>Intrasporangiaceae</taxon>
        <taxon>Aquipuribacter</taxon>
    </lineage>
</organism>
<feature type="region of interest" description="Disordered" evidence="6">
    <location>
        <begin position="1"/>
        <end position="20"/>
    </location>
</feature>
<evidence type="ECO:0000256" key="6">
    <source>
        <dbReference type="SAM" id="MobiDB-lite"/>
    </source>
</evidence>
<dbReference type="InterPro" id="IPR036157">
    <property type="entry name" value="dUTPase-like_sf"/>
</dbReference>
<dbReference type="GO" id="GO:0004170">
    <property type="term" value="F:dUTP diphosphatase activity"/>
    <property type="evidence" value="ECO:0007669"/>
    <property type="project" value="UniProtKB-EC"/>
</dbReference>
<keyword evidence="5" id="KW-0460">Magnesium</keyword>
<dbReference type="HAMAP" id="MF_00116">
    <property type="entry name" value="dUTPase_bact"/>
    <property type="match status" value="1"/>
</dbReference>
<keyword evidence="5" id="KW-0479">Metal-binding</keyword>
<feature type="compositionally biased region" description="Gly residues" evidence="6">
    <location>
        <begin position="154"/>
        <end position="163"/>
    </location>
</feature>
<feature type="binding site" evidence="5">
    <location>
        <begin position="102"/>
        <end position="104"/>
    </location>
    <ligand>
        <name>substrate</name>
    </ligand>
</feature>
<dbReference type="Proteomes" id="UP001595685">
    <property type="component" value="Unassembled WGS sequence"/>
</dbReference>
<accession>A0ABV7WD72</accession>
<evidence type="ECO:0000313" key="9">
    <source>
        <dbReference type="Proteomes" id="UP001595685"/>
    </source>
</evidence>
<evidence type="ECO:0000313" key="8">
    <source>
        <dbReference type="EMBL" id="MFC3687725.1"/>
    </source>
</evidence>
<dbReference type="InterPro" id="IPR033704">
    <property type="entry name" value="dUTPase_trimeric"/>
</dbReference>
<dbReference type="Pfam" id="PF00692">
    <property type="entry name" value="dUTPase"/>
    <property type="match status" value="1"/>
</dbReference>
<sequence length="192" mass="19205">MHPADDVPATRPSSPPADPWDGAVVDVLVRRLADVPLPARARPGDAGLDLVCTEDVELAPGERATVGTGLALALPVGTAAFVLPRSGLAARHGVTVLNAPGTVDAGYRGEVRVTLLNTSTTTPVRLSAGDRVAQLVVMELPAVHLVEVDRLPGSGRGEGGFGSTGTAAVTTSPAGPAGSAGPAHPDLGGLLQ</sequence>
<feature type="binding site" evidence="5">
    <location>
        <position position="98"/>
    </location>
    <ligand>
        <name>substrate</name>
    </ligand>
</feature>
<feature type="compositionally biased region" description="Low complexity" evidence="6">
    <location>
        <begin position="172"/>
        <end position="183"/>
    </location>
</feature>
<keyword evidence="3 5" id="KW-0546">Nucleotide metabolism</keyword>
<dbReference type="NCBIfam" id="TIGR00576">
    <property type="entry name" value="dut"/>
    <property type="match status" value="1"/>
</dbReference>
<keyword evidence="9" id="KW-1185">Reference proteome</keyword>
<dbReference type="CDD" id="cd07557">
    <property type="entry name" value="trimeric_dUTPase"/>
    <property type="match status" value="1"/>
</dbReference>
<dbReference type="PANTHER" id="PTHR11241:SF0">
    <property type="entry name" value="DEOXYURIDINE 5'-TRIPHOSPHATE NUCLEOTIDOHYDROLASE"/>
    <property type="match status" value="1"/>
</dbReference>
<keyword evidence="2 5" id="KW-0378">Hydrolase</keyword>
<dbReference type="NCBIfam" id="NF001862">
    <property type="entry name" value="PRK00601.1"/>
    <property type="match status" value="1"/>
</dbReference>
<evidence type="ECO:0000256" key="4">
    <source>
        <dbReference type="ARBA" id="ARBA00047686"/>
    </source>
</evidence>